<dbReference type="GeneID" id="78380635"/>
<dbReference type="CDD" id="cd06124">
    <property type="entry name" value="cupin_NimR-like_N"/>
    <property type="match status" value="1"/>
</dbReference>
<dbReference type="PANTHER" id="PTHR11019">
    <property type="entry name" value="HTH-TYPE TRANSCRIPTIONAL REGULATOR NIMR"/>
    <property type="match status" value="1"/>
</dbReference>
<evidence type="ECO:0000256" key="2">
    <source>
        <dbReference type="ARBA" id="ARBA00023015"/>
    </source>
</evidence>
<evidence type="ECO:0000259" key="5">
    <source>
        <dbReference type="PROSITE" id="PS01124"/>
    </source>
</evidence>
<dbReference type="PANTHER" id="PTHR11019:SF159">
    <property type="entry name" value="TRANSCRIPTIONAL REGULATOR-RELATED"/>
    <property type="match status" value="1"/>
</dbReference>
<dbReference type="InterPro" id="IPR018060">
    <property type="entry name" value="HTH_AraC"/>
</dbReference>
<dbReference type="OrthoDB" id="5949386at2"/>
<proteinExistence type="predicted"/>
<dbReference type="Gene3D" id="1.10.10.60">
    <property type="entry name" value="Homeodomain-like"/>
    <property type="match status" value="2"/>
</dbReference>
<evidence type="ECO:0000256" key="4">
    <source>
        <dbReference type="ARBA" id="ARBA00023163"/>
    </source>
</evidence>
<evidence type="ECO:0000256" key="3">
    <source>
        <dbReference type="ARBA" id="ARBA00023125"/>
    </source>
</evidence>
<dbReference type="InterPro" id="IPR009057">
    <property type="entry name" value="Homeodomain-like_sf"/>
</dbReference>
<dbReference type="SMART" id="SM00342">
    <property type="entry name" value="HTH_ARAC"/>
    <property type="match status" value="1"/>
</dbReference>
<reference evidence="6 7" key="1">
    <citation type="submission" date="2014-05" db="EMBL/GenBank/DDBJ databases">
        <title>ATOL: Assembling a taxonomically balanced genome-scale reconstruction of the evolutionary history of the Enterobacteriaceae.</title>
        <authorList>
            <person name="Plunkett G.III."/>
            <person name="Neeno-Eckwall E.C."/>
            <person name="Glasner J.D."/>
            <person name="Perna N.T."/>
        </authorList>
    </citation>
    <scope>NUCLEOTIDE SEQUENCE [LARGE SCALE GENOMIC DNA]</scope>
    <source>
        <strain evidence="6 7">ATCC 33852</strain>
    </source>
</reference>
<gene>
    <name evidence="6" type="ORF">GEAM_2297</name>
</gene>
<dbReference type="InterPro" id="IPR014710">
    <property type="entry name" value="RmlC-like_jellyroll"/>
</dbReference>
<dbReference type="GO" id="GO:0043565">
    <property type="term" value="F:sequence-specific DNA binding"/>
    <property type="evidence" value="ECO:0007669"/>
    <property type="project" value="InterPro"/>
</dbReference>
<evidence type="ECO:0000313" key="6">
    <source>
        <dbReference type="EMBL" id="KFC80469.1"/>
    </source>
</evidence>
<name>A0A085G9S4_EWIA3</name>
<dbReference type="PROSITE" id="PS00041">
    <property type="entry name" value="HTH_ARAC_FAMILY_1"/>
    <property type="match status" value="1"/>
</dbReference>
<dbReference type="SUPFAM" id="SSF51182">
    <property type="entry name" value="RmlC-like cupins"/>
    <property type="match status" value="1"/>
</dbReference>
<dbReference type="RefSeq" id="WP_034791566.1">
    <property type="nucleotide sequence ID" value="NZ_JMPJ01000054.1"/>
</dbReference>
<keyword evidence="4" id="KW-0804">Transcription</keyword>
<dbReference type="PROSITE" id="PS01124">
    <property type="entry name" value="HTH_ARAC_FAMILY_2"/>
    <property type="match status" value="1"/>
</dbReference>
<dbReference type="EMBL" id="JMPJ01000054">
    <property type="protein sequence ID" value="KFC80469.1"/>
    <property type="molecule type" value="Genomic_DNA"/>
</dbReference>
<dbReference type="Pfam" id="PF12833">
    <property type="entry name" value="HTH_18"/>
    <property type="match status" value="1"/>
</dbReference>
<dbReference type="Pfam" id="PF02311">
    <property type="entry name" value="AraC_binding"/>
    <property type="match status" value="1"/>
</dbReference>
<sequence>MDKIWRKGYGVEIPPAAPQLVARSHFYSNQSRENWHSHSAAQLLFCTQGVIRVLTPQASWTLGPMRAIWLPSDCQHELHALGDITTFSLYLDPHTASSLWLKCRTLQVSPLLNELIQALLVGQSATPPNAARTALITPLLLDELRQAQNSTVCNLPLPTDRRLRNICELMLATPENNDTLELWGNKVGASSRTLARLFREQTGLTFAQWRQQLRLAEAVGQLAQGQTVMAIANQLGYHSPSAFISMFKKSLGDTPQRYLRA</sequence>
<dbReference type="eggNOG" id="COG2207">
    <property type="taxonomic scope" value="Bacteria"/>
</dbReference>
<feature type="domain" description="HTH araC/xylS-type" evidence="5">
    <location>
        <begin position="164"/>
        <end position="261"/>
    </location>
</feature>
<dbReference type="Proteomes" id="UP000028640">
    <property type="component" value="Unassembled WGS sequence"/>
</dbReference>
<protein>
    <submittedName>
        <fullName evidence="6">AraC family transcriptional regulator</fullName>
    </submittedName>
</protein>
<organism evidence="6 7">
    <name type="scientific">Ewingella americana (strain ATCC 33852 / DSM 4580 / CCUG 14506 / JCM 5911 / LMG 7869 / NCTC 12157 / CDC 1468-78)</name>
    <dbReference type="NCBI Taxonomy" id="910964"/>
    <lineage>
        <taxon>Bacteria</taxon>
        <taxon>Pseudomonadati</taxon>
        <taxon>Pseudomonadota</taxon>
        <taxon>Gammaproteobacteria</taxon>
        <taxon>Enterobacterales</taxon>
        <taxon>Yersiniaceae</taxon>
        <taxon>Ewingella</taxon>
    </lineage>
</organism>
<dbReference type="SUPFAM" id="SSF46689">
    <property type="entry name" value="Homeodomain-like"/>
    <property type="match status" value="1"/>
</dbReference>
<keyword evidence="1" id="KW-0678">Repressor</keyword>
<dbReference type="STRING" id="910964.GEAM_2297"/>
<keyword evidence="7" id="KW-1185">Reference proteome</keyword>
<dbReference type="AlphaFoldDB" id="A0A085G9S4"/>
<dbReference type="GO" id="GO:0003700">
    <property type="term" value="F:DNA-binding transcription factor activity"/>
    <property type="evidence" value="ECO:0007669"/>
    <property type="project" value="InterPro"/>
</dbReference>
<dbReference type="InterPro" id="IPR011051">
    <property type="entry name" value="RmlC_Cupin_sf"/>
</dbReference>
<dbReference type="InterPro" id="IPR018062">
    <property type="entry name" value="HTH_AraC-typ_CS"/>
</dbReference>
<keyword evidence="3" id="KW-0238">DNA-binding</keyword>
<dbReference type="FunFam" id="1.10.10.60:FF:000132">
    <property type="entry name" value="AraC family transcriptional regulator"/>
    <property type="match status" value="1"/>
</dbReference>
<dbReference type="InterPro" id="IPR003313">
    <property type="entry name" value="AraC-bd"/>
</dbReference>
<comment type="caution">
    <text evidence="6">The sequence shown here is derived from an EMBL/GenBank/DDBJ whole genome shotgun (WGS) entry which is preliminary data.</text>
</comment>
<evidence type="ECO:0000256" key="1">
    <source>
        <dbReference type="ARBA" id="ARBA00022491"/>
    </source>
</evidence>
<dbReference type="Gene3D" id="2.60.120.10">
    <property type="entry name" value="Jelly Rolls"/>
    <property type="match status" value="1"/>
</dbReference>
<keyword evidence="2" id="KW-0805">Transcription regulation</keyword>
<accession>A0A085G9S4</accession>
<evidence type="ECO:0000313" key="7">
    <source>
        <dbReference type="Proteomes" id="UP000028640"/>
    </source>
</evidence>